<keyword evidence="2" id="KW-1185">Reference proteome</keyword>
<dbReference type="AlphaFoldDB" id="A0AAN7NS16"/>
<evidence type="ECO:0000313" key="1">
    <source>
        <dbReference type="EMBL" id="KAK4816053.1"/>
    </source>
</evidence>
<comment type="caution">
    <text evidence="1">The sequence shown here is derived from an EMBL/GenBank/DDBJ whole genome shotgun (WGS) entry which is preliminary data.</text>
</comment>
<gene>
    <name evidence="1" type="ORF">QYF61_011061</name>
</gene>
<accession>A0AAN7NS16</accession>
<proteinExistence type="predicted"/>
<evidence type="ECO:0000313" key="2">
    <source>
        <dbReference type="Proteomes" id="UP001333110"/>
    </source>
</evidence>
<sequence>MILKVFSNLNNSMILCQKLPLYPTEPMPAGSKMDLLLAKAEPISDGGSASVITYLRRGKKTCATADGREE</sequence>
<dbReference type="EMBL" id="JAUNZN010000009">
    <property type="protein sequence ID" value="KAK4816053.1"/>
    <property type="molecule type" value="Genomic_DNA"/>
</dbReference>
<dbReference type="Proteomes" id="UP001333110">
    <property type="component" value="Unassembled WGS sequence"/>
</dbReference>
<protein>
    <submittedName>
        <fullName evidence="1">Uncharacterized protein</fullName>
    </submittedName>
</protein>
<reference evidence="1 2" key="1">
    <citation type="journal article" date="2023" name="J. Hered.">
        <title>Chromosome-level genome of the wood stork (Mycteria americana) provides insight into avian chromosome evolution.</title>
        <authorList>
            <person name="Flamio R. Jr."/>
            <person name="Ramstad K.M."/>
        </authorList>
    </citation>
    <scope>NUCLEOTIDE SEQUENCE [LARGE SCALE GENOMIC DNA]</scope>
    <source>
        <tissue evidence="1">Blood</tissue>
    </source>
</reference>
<organism evidence="1 2">
    <name type="scientific">Mycteria americana</name>
    <name type="common">Wood stork</name>
    <dbReference type="NCBI Taxonomy" id="33587"/>
    <lineage>
        <taxon>Eukaryota</taxon>
        <taxon>Metazoa</taxon>
        <taxon>Chordata</taxon>
        <taxon>Craniata</taxon>
        <taxon>Vertebrata</taxon>
        <taxon>Euteleostomi</taxon>
        <taxon>Archelosauria</taxon>
        <taxon>Archosauria</taxon>
        <taxon>Dinosauria</taxon>
        <taxon>Saurischia</taxon>
        <taxon>Theropoda</taxon>
        <taxon>Coelurosauria</taxon>
        <taxon>Aves</taxon>
        <taxon>Neognathae</taxon>
        <taxon>Neoaves</taxon>
        <taxon>Aequornithes</taxon>
        <taxon>Ciconiiformes</taxon>
        <taxon>Ciconiidae</taxon>
        <taxon>Mycteria</taxon>
    </lineage>
</organism>
<name>A0AAN7NS16_MYCAM</name>